<dbReference type="PANTHER" id="PTHR43520:SF8">
    <property type="entry name" value="P-TYPE CU(+) TRANSPORTER"/>
    <property type="match status" value="1"/>
</dbReference>
<comment type="subcellular location">
    <subcellularLocation>
        <location evidence="1">Membrane</location>
    </subcellularLocation>
</comment>
<dbReference type="OrthoDB" id="1668808at2"/>
<evidence type="ECO:0000256" key="7">
    <source>
        <dbReference type="ARBA" id="ARBA00023008"/>
    </source>
</evidence>
<name>A0A5D6W2E5_9FIRM</name>
<dbReference type="RefSeq" id="WP_149171451.1">
    <property type="nucleotide sequence ID" value="NZ_VTOY01000005.1"/>
</dbReference>
<evidence type="ECO:0000256" key="9">
    <source>
        <dbReference type="ARBA" id="ARBA00049289"/>
    </source>
</evidence>
<dbReference type="GO" id="GO:0055070">
    <property type="term" value="P:copper ion homeostasis"/>
    <property type="evidence" value="ECO:0007669"/>
    <property type="project" value="TreeGrafter"/>
</dbReference>
<dbReference type="GO" id="GO:0140581">
    <property type="term" value="F:P-type monovalent copper transporter activity"/>
    <property type="evidence" value="ECO:0007669"/>
    <property type="project" value="UniProtKB-EC"/>
</dbReference>
<gene>
    <name evidence="11" type="ORF">FZ040_07690</name>
</gene>
<dbReference type="Gene3D" id="3.40.1110.10">
    <property type="entry name" value="Calcium-transporting ATPase, cytoplasmic domain N"/>
    <property type="match status" value="1"/>
</dbReference>
<accession>A0A5D6W2E5</accession>
<sequence length="406" mass="43269">MKKQTSIGYFTVLAVLLAIAMSAYWLSAGESKETASNIFLAIVIAGLPLPLWLAQSLPLARGAAKASKANIRLESPEVLATLDKINALAVSKGGIVTEGKPYVAGLVPAGLSQGTLLGLAASAEREAKHPFGQAIYQAAIARQARMQPLSASNEIPGCGMEALINRMPVRVGKAEWLLEEGVDITADLLTRADQIAQRGQSTVFVANGKYCRGIIVLDDNIPKETTDAFTQLQQQGIQIVMLSGDSRRTANAISKQAGIDTARSELTDQGKAREIKLLQTHGCTVAMIGNGVRDEAAMAEADLRIHLGPLPEKTGDAAHDIDLPENSSIVLENNNLSDFLHLSKLSHKVMDIVQQNRIVALLFWLLLLPPAMGLVKTFGGPFLPPAAALTGQLCASLMILFNSLRA</sequence>
<keyword evidence="5" id="KW-1278">Translocase</keyword>
<comment type="catalytic activity">
    <reaction evidence="9">
        <text>Cu(+)(in) + ATP + H2O = Cu(+)(out) + ADP + phosphate + H(+)</text>
        <dbReference type="Rhea" id="RHEA:25792"/>
        <dbReference type="ChEBI" id="CHEBI:15377"/>
        <dbReference type="ChEBI" id="CHEBI:15378"/>
        <dbReference type="ChEBI" id="CHEBI:30616"/>
        <dbReference type="ChEBI" id="CHEBI:43474"/>
        <dbReference type="ChEBI" id="CHEBI:49552"/>
        <dbReference type="ChEBI" id="CHEBI:456216"/>
        <dbReference type="EC" id="7.2.2.8"/>
    </reaction>
</comment>
<feature type="transmembrane region" description="Helical" evidence="10">
    <location>
        <begin position="38"/>
        <end position="60"/>
    </location>
</feature>
<evidence type="ECO:0000313" key="12">
    <source>
        <dbReference type="Proteomes" id="UP000323646"/>
    </source>
</evidence>
<organism evidence="11 12">
    <name type="scientific">Selenomonas ruminis</name>
    <dbReference type="NCBI Taxonomy" id="2593411"/>
    <lineage>
        <taxon>Bacteria</taxon>
        <taxon>Bacillati</taxon>
        <taxon>Bacillota</taxon>
        <taxon>Negativicutes</taxon>
        <taxon>Selenomonadales</taxon>
        <taxon>Selenomonadaceae</taxon>
        <taxon>Selenomonas</taxon>
    </lineage>
</organism>
<keyword evidence="7" id="KW-0186">Copper</keyword>
<feature type="transmembrane region" description="Helical" evidence="10">
    <location>
        <begin position="358"/>
        <end position="376"/>
    </location>
</feature>
<dbReference type="InterPro" id="IPR023214">
    <property type="entry name" value="HAD_sf"/>
</dbReference>
<dbReference type="SUPFAM" id="SSF56784">
    <property type="entry name" value="HAD-like"/>
    <property type="match status" value="1"/>
</dbReference>
<dbReference type="GO" id="GO:0016887">
    <property type="term" value="F:ATP hydrolysis activity"/>
    <property type="evidence" value="ECO:0007669"/>
    <property type="project" value="InterPro"/>
</dbReference>
<evidence type="ECO:0000313" key="11">
    <source>
        <dbReference type="EMBL" id="TYZ22523.1"/>
    </source>
</evidence>
<evidence type="ECO:0000256" key="10">
    <source>
        <dbReference type="SAM" id="Phobius"/>
    </source>
</evidence>
<evidence type="ECO:0000256" key="8">
    <source>
        <dbReference type="ARBA" id="ARBA00023136"/>
    </source>
</evidence>
<evidence type="ECO:0000256" key="6">
    <source>
        <dbReference type="ARBA" id="ARBA00022989"/>
    </source>
</evidence>
<dbReference type="Gene3D" id="3.40.50.1000">
    <property type="entry name" value="HAD superfamily/HAD-like"/>
    <property type="match status" value="1"/>
</dbReference>
<keyword evidence="3 10" id="KW-0812">Transmembrane</keyword>
<dbReference type="InterPro" id="IPR036412">
    <property type="entry name" value="HAD-like_sf"/>
</dbReference>
<protein>
    <recommendedName>
        <fullName evidence="2">P-type Cu(+) transporter</fullName>
        <ecNumber evidence="2">7.2.2.8</ecNumber>
    </recommendedName>
</protein>
<evidence type="ECO:0000256" key="4">
    <source>
        <dbReference type="ARBA" id="ARBA00022796"/>
    </source>
</evidence>
<proteinExistence type="predicted"/>
<dbReference type="Pfam" id="PF00702">
    <property type="entry name" value="Hydrolase"/>
    <property type="match status" value="1"/>
</dbReference>
<feature type="transmembrane region" description="Helical" evidence="10">
    <location>
        <begin position="382"/>
        <end position="401"/>
    </location>
</feature>
<keyword evidence="4" id="KW-0187">Copper transport</keyword>
<dbReference type="GO" id="GO:0005507">
    <property type="term" value="F:copper ion binding"/>
    <property type="evidence" value="ECO:0007669"/>
    <property type="project" value="TreeGrafter"/>
</dbReference>
<keyword evidence="12" id="KW-1185">Reference proteome</keyword>
<dbReference type="GO" id="GO:0005524">
    <property type="term" value="F:ATP binding"/>
    <property type="evidence" value="ECO:0007669"/>
    <property type="project" value="InterPro"/>
</dbReference>
<dbReference type="NCBIfam" id="TIGR01494">
    <property type="entry name" value="ATPase_P-type"/>
    <property type="match status" value="1"/>
</dbReference>
<keyword evidence="6 10" id="KW-1133">Transmembrane helix</keyword>
<feature type="transmembrane region" description="Helical" evidence="10">
    <location>
        <begin position="7"/>
        <end position="26"/>
    </location>
</feature>
<dbReference type="PANTHER" id="PTHR43520">
    <property type="entry name" value="ATP7, ISOFORM B"/>
    <property type="match status" value="1"/>
</dbReference>
<reference evidence="11 12" key="1">
    <citation type="submission" date="2019-08" db="EMBL/GenBank/DDBJ databases">
        <title>Selenomonas sp. mPRGC5 and Selenomonas sp. mPRGC8 isolated from ruminal fluid of dairy goat (Capra hircus).</title>
        <authorList>
            <person name="Poothong S."/>
            <person name="Nuengjamnong C."/>
            <person name="Tanasupawat S."/>
        </authorList>
    </citation>
    <scope>NUCLEOTIDE SEQUENCE [LARGE SCALE GENOMIC DNA]</scope>
    <source>
        <strain evidence="12">mPRGC5</strain>
    </source>
</reference>
<keyword evidence="4" id="KW-0813">Transport</keyword>
<dbReference type="EC" id="7.2.2.8" evidence="2"/>
<keyword evidence="4" id="KW-0406">Ion transport</keyword>
<evidence type="ECO:0000256" key="1">
    <source>
        <dbReference type="ARBA" id="ARBA00004370"/>
    </source>
</evidence>
<dbReference type="Proteomes" id="UP000323646">
    <property type="component" value="Unassembled WGS sequence"/>
</dbReference>
<dbReference type="AlphaFoldDB" id="A0A5D6W2E5"/>
<evidence type="ECO:0000256" key="2">
    <source>
        <dbReference type="ARBA" id="ARBA00012517"/>
    </source>
</evidence>
<dbReference type="EMBL" id="VTOY01000005">
    <property type="protein sequence ID" value="TYZ22523.1"/>
    <property type="molecule type" value="Genomic_DNA"/>
</dbReference>
<dbReference type="GO" id="GO:0043682">
    <property type="term" value="F:P-type divalent copper transporter activity"/>
    <property type="evidence" value="ECO:0007669"/>
    <property type="project" value="TreeGrafter"/>
</dbReference>
<dbReference type="InterPro" id="IPR023299">
    <property type="entry name" value="ATPase_P-typ_cyto_dom_N"/>
</dbReference>
<dbReference type="GO" id="GO:0016020">
    <property type="term" value="C:membrane"/>
    <property type="evidence" value="ECO:0007669"/>
    <property type="project" value="UniProtKB-SubCell"/>
</dbReference>
<evidence type="ECO:0000256" key="3">
    <source>
        <dbReference type="ARBA" id="ARBA00022692"/>
    </source>
</evidence>
<keyword evidence="8 10" id="KW-0472">Membrane</keyword>
<evidence type="ECO:0000256" key="5">
    <source>
        <dbReference type="ARBA" id="ARBA00022967"/>
    </source>
</evidence>
<dbReference type="InterPro" id="IPR001757">
    <property type="entry name" value="P_typ_ATPase"/>
</dbReference>
<comment type="caution">
    <text evidence="11">The sequence shown here is derived from an EMBL/GenBank/DDBJ whole genome shotgun (WGS) entry which is preliminary data.</text>
</comment>